<gene>
    <name evidence="4" type="ORF">SAMN05421538_103286</name>
</gene>
<comment type="similarity">
    <text evidence="2">Belongs to the bacterial solute-binding protein 1 family.</text>
</comment>
<feature type="signal peptide" evidence="3">
    <location>
        <begin position="1"/>
        <end position="39"/>
    </location>
</feature>
<accession>A0A1G6ZKX5</accession>
<dbReference type="PANTHER" id="PTHR43649:SF30">
    <property type="entry name" value="ABC TRANSPORTER SUBSTRATE-BINDING PROTEIN"/>
    <property type="match status" value="1"/>
</dbReference>
<dbReference type="Gene3D" id="3.40.190.10">
    <property type="entry name" value="Periplasmic binding protein-like II"/>
    <property type="match status" value="2"/>
</dbReference>
<dbReference type="STRING" id="591205.SAMN05421538_103286"/>
<dbReference type="Proteomes" id="UP000199344">
    <property type="component" value="Unassembled WGS sequence"/>
</dbReference>
<keyword evidence="5" id="KW-1185">Reference proteome</keyword>
<dbReference type="SUPFAM" id="SSF53850">
    <property type="entry name" value="Periplasmic binding protein-like II"/>
    <property type="match status" value="1"/>
</dbReference>
<keyword evidence="3" id="KW-0732">Signal</keyword>
<evidence type="ECO:0000256" key="2">
    <source>
        <dbReference type="ARBA" id="ARBA00008520"/>
    </source>
</evidence>
<evidence type="ECO:0000256" key="3">
    <source>
        <dbReference type="SAM" id="SignalP"/>
    </source>
</evidence>
<reference evidence="4 5" key="1">
    <citation type="submission" date="2016-10" db="EMBL/GenBank/DDBJ databases">
        <authorList>
            <person name="de Groot N.N."/>
        </authorList>
    </citation>
    <scope>NUCLEOTIDE SEQUENCE [LARGE SCALE GENOMIC DNA]</scope>
    <source>
        <strain evidence="4 5">DSM 22220</strain>
    </source>
</reference>
<evidence type="ECO:0000313" key="5">
    <source>
        <dbReference type="Proteomes" id="UP000199344"/>
    </source>
</evidence>
<sequence>MTKVKTSAQDVIMARRRFLGAMAAAVAAGSGLYPRGAFAQDQAWAMRPDADVDQINFVVWQFGNIYDDIAAKFEADWGIPVEKIIEPNIDPQIAKLTSMYAAGEDIDVLVSPLQTMASYIDQGIAAPLDGLPGLEEYAADMTPLARSIATRDDQIWGLPYLSIAWNFIYNSELLEKAGFADTPFTTWEELTEQCLKAKADGVSNHPLLWVAGAAFDPLPGTWFAQVANRGGRIFAPDMTPELGPGSVAREALQYFQDSFLKHEIADPDSLNLKFLPAVKVFNTGNHIYLGALHNYYMNVVNDPAQSPIAGKGRIHPMPGDGKTLAVTWYYMLSEATRDREWAWKMLQYLGGKTQDGVYTQALALAKSSMLAPGYTSVLNSPELREMWSERVDVDAMLNIFDKAVPYPEVVPAVNEPWYPQWNEMLNVELTACLRGQITPDEACDNMIANIDKAKA</sequence>
<evidence type="ECO:0000256" key="1">
    <source>
        <dbReference type="ARBA" id="ARBA00004418"/>
    </source>
</evidence>
<evidence type="ECO:0000313" key="4">
    <source>
        <dbReference type="EMBL" id="SDE02947.1"/>
    </source>
</evidence>
<dbReference type="InterPro" id="IPR050490">
    <property type="entry name" value="Bact_solute-bd_prot1"/>
</dbReference>
<dbReference type="AlphaFoldDB" id="A0A1G6ZKX5"/>
<dbReference type="PROSITE" id="PS51318">
    <property type="entry name" value="TAT"/>
    <property type="match status" value="1"/>
</dbReference>
<name>A0A1G6ZKX5_9RHOB</name>
<comment type="subcellular location">
    <subcellularLocation>
        <location evidence="1">Periplasm</location>
    </subcellularLocation>
</comment>
<protein>
    <submittedName>
        <fullName evidence="4">ABC-type glycerol-3-phosphate transport system, substrate-binding protein</fullName>
    </submittedName>
</protein>
<dbReference type="PANTHER" id="PTHR43649">
    <property type="entry name" value="ARABINOSE-BINDING PROTEIN-RELATED"/>
    <property type="match status" value="1"/>
</dbReference>
<dbReference type="GO" id="GO:0042597">
    <property type="term" value="C:periplasmic space"/>
    <property type="evidence" value="ECO:0007669"/>
    <property type="project" value="UniProtKB-SubCell"/>
</dbReference>
<dbReference type="Pfam" id="PF01547">
    <property type="entry name" value="SBP_bac_1"/>
    <property type="match status" value="1"/>
</dbReference>
<dbReference type="InterPro" id="IPR006311">
    <property type="entry name" value="TAT_signal"/>
</dbReference>
<dbReference type="InterPro" id="IPR006059">
    <property type="entry name" value="SBP"/>
</dbReference>
<feature type="chain" id="PRO_5011483548" evidence="3">
    <location>
        <begin position="40"/>
        <end position="455"/>
    </location>
</feature>
<dbReference type="EMBL" id="FNAH01000003">
    <property type="protein sequence ID" value="SDE02947.1"/>
    <property type="molecule type" value="Genomic_DNA"/>
</dbReference>
<organism evidence="4 5">
    <name type="scientific">Paracoccus isoporae</name>
    <dbReference type="NCBI Taxonomy" id="591205"/>
    <lineage>
        <taxon>Bacteria</taxon>
        <taxon>Pseudomonadati</taxon>
        <taxon>Pseudomonadota</taxon>
        <taxon>Alphaproteobacteria</taxon>
        <taxon>Rhodobacterales</taxon>
        <taxon>Paracoccaceae</taxon>
        <taxon>Paracoccus</taxon>
    </lineage>
</organism>
<proteinExistence type="inferred from homology"/>